<reference evidence="2 3" key="1">
    <citation type="submission" date="2019-06" db="EMBL/GenBank/DDBJ databases">
        <title>A novel bacterium of genus Amaricoccus, isolated from marine sediment.</title>
        <authorList>
            <person name="Huang H."/>
            <person name="Mo K."/>
            <person name="Hu Y."/>
        </authorList>
    </citation>
    <scope>NUCLEOTIDE SEQUENCE [LARGE SCALE GENOMIC DNA]</scope>
    <source>
        <strain evidence="2 3">HB172011</strain>
    </source>
</reference>
<evidence type="ECO:0000259" key="1">
    <source>
        <dbReference type="Pfam" id="PF01738"/>
    </source>
</evidence>
<dbReference type="Gene3D" id="3.40.50.1820">
    <property type="entry name" value="alpha/beta hydrolase"/>
    <property type="match status" value="1"/>
</dbReference>
<dbReference type="GO" id="GO:0016787">
    <property type="term" value="F:hydrolase activity"/>
    <property type="evidence" value="ECO:0007669"/>
    <property type="project" value="UniProtKB-KW"/>
</dbReference>
<dbReference type="InterPro" id="IPR029058">
    <property type="entry name" value="AB_hydrolase_fold"/>
</dbReference>
<dbReference type="OrthoDB" id="9796570at2"/>
<dbReference type="InterPro" id="IPR002925">
    <property type="entry name" value="Dienelactn_hydro"/>
</dbReference>
<dbReference type="AlphaFoldDB" id="A0A501WX36"/>
<proteinExistence type="predicted"/>
<keyword evidence="3" id="KW-1185">Reference proteome</keyword>
<dbReference type="Proteomes" id="UP000319255">
    <property type="component" value="Unassembled WGS sequence"/>
</dbReference>
<comment type="caution">
    <text evidence="2">The sequence shown here is derived from an EMBL/GenBank/DDBJ whole genome shotgun (WGS) entry which is preliminary data.</text>
</comment>
<keyword evidence="2" id="KW-0378">Hydrolase</keyword>
<dbReference type="EMBL" id="VFRP01000010">
    <property type="protein sequence ID" value="TPE50436.1"/>
    <property type="molecule type" value="Genomic_DNA"/>
</dbReference>
<protein>
    <submittedName>
        <fullName evidence="2">Alpha/beta hydrolase</fullName>
    </submittedName>
</protein>
<feature type="domain" description="Dienelactone hydrolase" evidence="1">
    <location>
        <begin position="85"/>
        <end position="184"/>
    </location>
</feature>
<dbReference type="Pfam" id="PF01738">
    <property type="entry name" value="DLH"/>
    <property type="match status" value="1"/>
</dbReference>
<organism evidence="2 3">
    <name type="scientific">Amaricoccus solimangrovi</name>
    <dbReference type="NCBI Taxonomy" id="2589815"/>
    <lineage>
        <taxon>Bacteria</taxon>
        <taxon>Pseudomonadati</taxon>
        <taxon>Pseudomonadota</taxon>
        <taxon>Alphaproteobacteria</taxon>
        <taxon>Rhodobacterales</taxon>
        <taxon>Paracoccaceae</taxon>
        <taxon>Amaricoccus</taxon>
    </lineage>
</organism>
<gene>
    <name evidence="2" type="ORF">FJM51_11605</name>
</gene>
<dbReference type="SUPFAM" id="SSF53474">
    <property type="entry name" value="alpha/beta-Hydrolases"/>
    <property type="match status" value="1"/>
</dbReference>
<evidence type="ECO:0000313" key="3">
    <source>
        <dbReference type="Proteomes" id="UP000319255"/>
    </source>
</evidence>
<sequence>MSALRRADGYAYAEEAGSEGAPTFLLFHGTGGDERQFTPLARQLLPGARLIAPRGDVSEGGAPRFFRRAAEGVYDMDDLAARTTRMADFVAARKAEGGGPVIGLGYSNGANILASVILARPDLFDAAVLLHPLIPWEPAPVPIATRVLITAGERDPICPAPLTARLARWFEDQGAPTTLHWHPGGHEVDRSEITAISRFLERERGRTAA</sequence>
<name>A0A501WX36_9RHOB</name>
<accession>A0A501WX36</accession>
<evidence type="ECO:0000313" key="2">
    <source>
        <dbReference type="EMBL" id="TPE50436.1"/>
    </source>
</evidence>
<dbReference type="RefSeq" id="WP_140454313.1">
    <property type="nucleotide sequence ID" value="NZ_VFRP01000010.1"/>
</dbReference>